<name>A0A9Q6EIV2_NOSLI</name>
<gene>
    <name evidence="2" type="ORF">VF08_26875</name>
</gene>
<organism evidence="2 3">
    <name type="scientific">Nostoc linckia z8</name>
    <dbReference type="NCBI Taxonomy" id="1628746"/>
    <lineage>
        <taxon>Bacteria</taxon>
        <taxon>Bacillati</taxon>
        <taxon>Cyanobacteriota</taxon>
        <taxon>Cyanophyceae</taxon>
        <taxon>Nostocales</taxon>
        <taxon>Nostocaceae</taxon>
        <taxon>Nostoc</taxon>
    </lineage>
</organism>
<evidence type="ECO:0000313" key="2">
    <source>
        <dbReference type="EMBL" id="PHJ98461.1"/>
    </source>
</evidence>
<comment type="caution">
    <text evidence="2">The sequence shown here is derived from an EMBL/GenBank/DDBJ whole genome shotgun (WGS) entry which is preliminary data.</text>
</comment>
<reference evidence="2 3" key="1">
    <citation type="submission" date="2015-02" db="EMBL/GenBank/DDBJ databases">
        <title>Nostoc linckia genome annotation.</title>
        <authorList>
            <person name="Zhou Z."/>
        </authorList>
    </citation>
    <scope>NUCLEOTIDE SEQUENCE [LARGE SCALE GENOMIC DNA]</scope>
    <source>
        <strain evidence="3">z8</strain>
    </source>
</reference>
<sequence length="80" mass="9029">MRQIPHQPDATLPKASERVGRGLVYVSHCFFKLILHRTYAQVTENLTAEDAAKSRSAGFRRTPKGLPQASELFKTEDTEE</sequence>
<dbReference type="EMBL" id="LAHD01000099">
    <property type="protein sequence ID" value="PHJ98461.1"/>
    <property type="molecule type" value="Genomic_DNA"/>
</dbReference>
<dbReference type="AlphaFoldDB" id="A0A9Q6EIV2"/>
<protein>
    <submittedName>
        <fullName evidence="2">Uncharacterized protein</fullName>
    </submittedName>
</protein>
<proteinExistence type="predicted"/>
<accession>A0A9Q6EIV2</accession>
<evidence type="ECO:0000313" key="3">
    <source>
        <dbReference type="Proteomes" id="UP000222310"/>
    </source>
</evidence>
<feature type="region of interest" description="Disordered" evidence="1">
    <location>
        <begin position="50"/>
        <end position="80"/>
    </location>
</feature>
<dbReference type="Proteomes" id="UP000222310">
    <property type="component" value="Unassembled WGS sequence"/>
</dbReference>
<evidence type="ECO:0000256" key="1">
    <source>
        <dbReference type="SAM" id="MobiDB-lite"/>
    </source>
</evidence>